<organism evidence="9 10">
    <name type="scientific">Azorhizobium caulinodans (strain ATCC 43989 / DSM 5975 / JCM 20966 / LMG 6465 / NBRC 14845 / NCIMB 13405 / ORS 571)</name>
    <dbReference type="NCBI Taxonomy" id="438753"/>
    <lineage>
        <taxon>Bacteria</taxon>
        <taxon>Pseudomonadati</taxon>
        <taxon>Pseudomonadota</taxon>
        <taxon>Alphaproteobacteria</taxon>
        <taxon>Hyphomicrobiales</taxon>
        <taxon>Xanthobacteraceae</taxon>
        <taxon>Azorhizobium</taxon>
    </lineage>
</organism>
<dbReference type="HOGENOM" id="CLU_112632_1_1_5"/>
<dbReference type="EC" id="4.1.2.25" evidence="6"/>
<evidence type="ECO:0000313" key="10">
    <source>
        <dbReference type="Proteomes" id="UP000000270"/>
    </source>
</evidence>
<dbReference type="PANTHER" id="PTHR42844:SF1">
    <property type="entry name" value="DIHYDRONEOPTERIN ALDOLASE 1-RELATED"/>
    <property type="match status" value="1"/>
</dbReference>
<keyword evidence="10" id="KW-1185">Reference proteome</keyword>
<reference evidence="10" key="2">
    <citation type="submission" date="2007-04" db="EMBL/GenBank/DDBJ databases">
        <title>Complete genome sequence of the nitrogen-fixing bacterium Azorhizobium caulinodans ORS571.</title>
        <authorList>
            <person name="Lee K.B."/>
            <person name="Backer P.D."/>
            <person name="Aono T."/>
            <person name="Liu C.T."/>
            <person name="Suzuki S."/>
            <person name="Suzuki T."/>
            <person name="Kaneko T."/>
            <person name="Yamada M."/>
            <person name="Tabata S."/>
            <person name="Kupfer D.M."/>
            <person name="Najar F.Z."/>
            <person name="Wiley G.B."/>
            <person name="Roe B."/>
            <person name="Binnewies T."/>
            <person name="Ussery D."/>
            <person name="Vereecke D."/>
            <person name="Gevers D."/>
            <person name="Holsters M."/>
            <person name="Oyaizu H."/>
        </authorList>
    </citation>
    <scope>NUCLEOTIDE SEQUENCE [LARGE SCALE GENOMIC DNA]</scope>
    <source>
        <strain evidence="10">ATCC 43989 / DSM 5975 / JCM 20966 / LMG 6465 / NBRC 14845 / NCIMB 13405 / ORS 571</strain>
    </source>
</reference>
<dbReference type="CDD" id="cd00534">
    <property type="entry name" value="DHNA_DHNTPE"/>
    <property type="match status" value="1"/>
</dbReference>
<dbReference type="EMBL" id="AP009384">
    <property type="protein sequence ID" value="BAF87810.1"/>
    <property type="molecule type" value="Genomic_DNA"/>
</dbReference>
<dbReference type="STRING" id="438753.AZC_1812"/>
<evidence type="ECO:0000256" key="7">
    <source>
        <dbReference type="SAM" id="MobiDB-lite"/>
    </source>
</evidence>
<comment type="function">
    <text evidence="6">Catalyzes the conversion of 7,8-dihydroneopterin to 6-hydroxymethyl-7,8-dihydropterin.</text>
</comment>
<feature type="domain" description="Dihydroneopterin aldolase/epimerase" evidence="8">
    <location>
        <begin position="49"/>
        <end position="162"/>
    </location>
</feature>
<evidence type="ECO:0000256" key="3">
    <source>
        <dbReference type="ARBA" id="ARBA00005708"/>
    </source>
</evidence>
<reference evidence="9 10" key="3">
    <citation type="journal article" date="2008" name="BMC Genomics">
        <title>The genome of the versatile nitrogen fixer Azorhizobium caulinodans ORS571.</title>
        <authorList>
            <person name="Lee KB."/>
            <person name="Backer P.D."/>
            <person name="Aono T."/>
            <person name="Liu CT."/>
            <person name="Suzuki S."/>
            <person name="Suzuki T."/>
            <person name="Kaneko T."/>
            <person name="Yamada M."/>
            <person name="Tabata S."/>
            <person name="Kupfer D.M."/>
            <person name="Najar F.Z."/>
            <person name="Wiley G.B."/>
            <person name="Roe B."/>
            <person name="Binnewies T.T."/>
            <person name="Ussery D.W."/>
            <person name="D'Haeze W."/>
            <person name="Herder J.D."/>
            <person name="Gevers D."/>
            <person name="Vereecke D."/>
            <person name="Holsters M."/>
            <person name="Oyaizu H."/>
        </authorList>
    </citation>
    <scope>NUCLEOTIDE SEQUENCE [LARGE SCALE GENOMIC DNA]</scope>
    <source>
        <strain evidence="10">ATCC 43989 / DSM 5975 / JCM 20966 / LMG 6465 / NBRC 14845 / NCIMB 13405 / ORS 571</strain>
    </source>
</reference>
<dbReference type="NCBIfam" id="TIGR00525">
    <property type="entry name" value="folB"/>
    <property type="match status" value="1"/>
</dbReference>
<dbReference type="NCBIfam" id="TIGR00526">
    <property type="entry name" value="folB_dom"/>
    <property type="match status" value="1"/>
</dbReference>
<gene>
    <name evidence="9" type="ordered locus">AZC_1812</name>
</gene>
<accession>A8I543</accession>
<reference evidence="9 10" key="6">
    <citation type="journal article" date="2011" name="Appl. Environ. Microbiol.">
        <title>Involvement of the azorhizobial chromosome partition gene (parA) in the onset of bacteroid differentiation during Sesbania rostrata stem nodule development.</title>
        <authorList>
            <person name="Liu CT."/>
            <person name="Lee KB."/>
            <person name="Wang YS."/>
            <person name="Peng MH."/>
            <person name="Lee KT."/>
            <person name="Suzuki S."/>
            <person name="Suzuki T."/>
            <person name="Oyaizu H."/>
        </authorList>
    </citation>
    <scope>NUCLEOTIDE SEQUENCE [LARGE SCALE GENOMIC DNA]</scope>
    <source>
        <strain evidence="10">ATCC 43989 / DSM 5975 / JCM 20966 / LMG 6465 / NBRC 14845 / NCIMB 13405 / ORS 571</strain>
    </source>
</reference>
<dbReference type="KEGG" id="azc:AZC_1812"/>
<evidence type="ECO:0000259" key="8">
    <source>
        <dbReference type="SMART" id="SM00905"/>
    </source>
</evidence>
<dbReference type="FunFam" id="3.30.1130.10:FF:000003">
    <property type="entry name" value="7,8-dihydroneopterin aldolase"/>
    <property type="match status" value="1"/>
</dbReference>
<dbReference type="GO" id="GO:0046656">
    <property type="term" value="P:folic acid biosynthetic process"/>
    <property type="evidence" value="ECO:0007669"/>
    <property type="project" value="UniProtKB-UniRule"/>
</dbReference>
<evidence type="ECO:0000256" key="5">
    <source>
        <dbReference type="ARBA" id="ARBA00023239"/>
    </source>
</evidence>
<evidence type="ECO:0000256" key="1">
    <source>
        <dbReference type="ARBA" id="ARBA00001353"/>
    </source>
</evidence>
<dbReference type="GO" id="GO:0046654">
    <property type="term" value="P:tetrahydrofolate biosynthetic process"/>
    <property type="evidence" value="ECO:0007669"/>
    <property type="project" value="UniProtKB-UniRule"/>
</dbReference>
<dbReference type="Gene3D" id="3.30.1130.10">
    <property type="match status" value="1"/>
</dbReference>
<dbReference type="eggNOG" id="COG1539">
    <property type="taxonomic scope" value="Bacteria"/>
</dbReference>
<dbReference type="InterPro" id="IPR006156">
    <property type="entry name" value="Dihydroneopterin_aldolase"/>
</dbReference>
<reference evidence="9 10" key="4">
    <citation type="journal article" date="2009" name="Appl. Environ. Microbiol.">
        <title>Comparative genome-wide transcriptional profiling of Azorhizobium caulinodans ORS571 grown under free-living and symbiotic conditions.</title>
        <authorList>
            <person name="Tsukada S."/>
            <person name="Aono T."/>
            <person name="Akiba N."/>
            <person name="Lee KB."/>
            <person name="Liu CT."/>
            <person name="Toyazaki H."/>
            <person name="Oyaizu H."/>
        </authorList>
    </citation>
    <scope>NUCLEOTIDE SEQUENCE [LARGE SCALE GENOMIC DNA]</scope>
    <source>
        <strain evidence="10">ATCC 43989 / DSM 5975 / JCM 20966 / LMG 6465 / NBRC 14845 / NCIMB 13405 / ORS 571</strain>
    </source>
</reference>
<dbReference type="SUPFAM" id="SSF55620">
    <property type="entry name" value="Tetrahydrobiopterin biosynthesis enzymes-like"/>
    <property type="match status" value="1"/>
</dbReference>
<feature type="region of interest" description="Disordered" evidence="7">
    <location>
        <begin position="1"/>
        <end position="44"/>
    </location>
</feature>
<dbReference type="AlphaFoldDB" id="A8I543"/>
<dbReference type="UniPathway" id="UPA00077">
    <property type="reaction ID" value="UER00154"/>
</dbReference>
<keyword evidence="4 6" id="KW-0289">Folate biosynthesis</keyword>
<protein>
    <recommendedName>
        <fullName evidence="6">7,8-dihydroneopterin aldolase</fullName>
        <ecNumber evidence="6">4.1.2.25</ecNumber>
    </recommendedName>
</protein>
<name>A8I543_AZOC5</name>
<evidence type="ECO:0000256" key="4">
    <source>
        <dbReference type="ARBA" id="ARBA00022909"/>
    </source>
</evidence>
<keyword evidence="5 6" id="KW-0456">Lyase</keyword>
<dbReference type="PANTHER" id="PTHR42844">
    <property type="entry name" value="DIHYDRONEOPTERIN ALDOLASE 1-RELATED"/>
    <property type="match status" value="1"/>
</dbReference>
<proteinExistence type="inferred from homology"/>
<dbReference type="GO" id="GO:0005737">
    <property type="term" value="C:cytoplasm"/>
    <property type="evidence" value="ECO:0007669"/>
    <property type="project" value="TreeGrafter"/>
</dbReference>
<evidence type="ECO:0000256" key="2">
    <source>
        <dbReference type="ARBA" id="ARBA00005013"/>
    </source>
</evidence>
<sequence length="164" mass="18252">MTEGTGRPPAAAVPLREASMSAPDPEAFPSPQESSAPQAAPRPRRNDRLFLRDLPFFARHGVHPEEQVLGQRFIVDADWWLDTRPAAWADDAHLTVSYQDVYTHIKAVVEDDTVRLIETLAERIATRLLDHFPLIEQVRIAVRKPGAPITGVFGDVGVDITRGR</sequence>
<dbReference type="InterPro" id="IPR043133">
    <property type="entry name" value="GTP-CH-I_C/QueF"/>
</dbReference>
<reference evidence="9 10" key="1">
    <citation type="journal article" date="2007" name="Appl. Environ. Microbiol.">
        <title>Rhizobial factors required for stem nodule maturation and maintenance in Sesbania rostrata-Azorhizobium caulinodans ORS571 symbiosis.</title>
        <authorList>
            <person name="Suzuki S."/>
            <person name="Aono T."/>
            <person name="Lee KB."/>
            <person name="Suzuki T."/>
            <person name="Liu CT."/>
            <person name="Miwa H."/>
            <person name="Wakao S."/>
            <person name="Iki T."/>
            <person name="Oyaizu H."/>
        </authorList>
    </citation>
    <scope>NUCLEOTIDE SEQUENCE [LARGE SCALE GENOMIC DNA]</scope>
    <source>
        <strain evidence="10">ATCC 43989 / DSM 5975 / JCM 20966 / LMG 6465 / NBRC 14845 / NCIMB 13405 / ORS 571</strain>
    </source>
</reference>
<evidence type="ECO:0000313" key="9">
    <source>
        <dbReference type="EMBL" id="BAF87810.1"/>
    </source>
</evidence>
<evidence type="ECO:0000256" key="6">
    <source>
        <dbReference type="RuleBase" id="RU362079"/>
    </source>
</evidence>
<comment type="pathway">
    <text evidence="2 6">Cofactor biosynthesis; tetrahydrofolate biosynthesis; 2-amino-4-hydroxy-6-hydroxymethyl-7,8-dihydropteridine diphosphate from 7,8-dihydroneopterin triphosphate: step 3/4.</text>
</comment>
<dbReference type="InterPro" id="IPR006157">
    <property type="entry name" value="FolB_dom"/>
</dbReference>
<reference evidence="9 10" key="5">
    <citation type="journal article" date="2010" name="Appl. Environ. Microbiol.">
        <title>phrR-like gene praR of Azorhizobium caulinodans ORS571 is essential for symbiosis with Sesbania rostrata and is involved in expression of reb genes.</title>
        <authorList>
            <person name="Akiba N."/>
            <person name="Aono T."/>
            <person name="Toyazaki H."/>
            <person name="Sato S."/>
            <person name="Oyaizu H."/>
        </authorList>
    </citation>
    <scope>NUCLEOTIDE SEQUENCE [LARGE SCALE GENOMIC DNA]</scope>
    <source>
        <strain evidence="10">ATCC 43989 / DSM 5975 / JCM 20966 / LMG 6465 / NBRC 14845 / NCIMB 13405 / ORS 571</strain>
    </source>
</reference>
<comment type="similarity">
    <text evidence="3 6">Belongs to the DHNA family.</text>
</comment>
<dbReference type="Pfam" id="PF02152">
    <property type="entry name" value="FolB"/>
    <property type="match status" value="1"/>
</dbReference>
<comment type="catalytic activity">
    <reaction evidence="1 6">
        <text>7,8-dihydroneopterin = 6-hydroxymethyl-7,8-dihydropterin + glycolaldehyde</text>
        <dbReference type="Rhea" id="RHEA:10540"/>
        <dbReference type="ChEBI" id="CHEBI:17001"/>
        <dbReference type="ChEBI" id="CHEBI:17071"/>
        <dbReference type="ChEBI" id="CHEBI:44841"/>
        <dbReference type="EC" id="4.1.2.25"/>
    </reaction>
</comment>
<dbReference type="SMART" id="SM00905">
    <property type="entry name" value="FolB"/>
    <property type="match status" value="1"/>
</dbReference>
<dbReference type="Proteomes" id="UP000000270">
    <property type="component" value="Chromosome"/>
</dbReference>
<dbReference type="GO" id="GO:0004150">
    <property type="term" value="F:dihydroneopterin aldolase activity"/>
    <property type="evidence" value="ECO:0007669"/>
    <property type="project" value="UniProtKB-UniRule"/>
</dbReference>